<dbReference type="GO" id="GO:0005576">
    <property type="term" value="C:extracellular region"/>
    <property type="evidence" value="ECO:0007669"/>
    <property type="project" value="UniProtKB-SubCell"/>
</dbReference>
<dbReference type="PANTHER" id="PTHR33478">
    <property type="entry name" value="EXTRACELLULAR METALLOPROTEINASE MEP"/>
    <property type="match status" value="1"/>
</dbReference>
<evidence type="ECO:0000256" key="2">
    <source>
        <dbReference type="ARBA" id="ARBA00006006"/>
    </source>
</evidence>
<name>A0A0E9NI82_SAICN</name>
<feature type="binding site" evidence="12">
    <location>
        <position position="232"/>
    </location>
    <ligand>
        <name>Zn(2+)</name>
        <dbReference type="ChEBI" id="CHEBI:29105"/>
        <note>catalytic</note>
    </ligand>
</feature>
<dbReference type="Gene3D" id="3.10.170.10">
    <property type="match status" value="1"/>
</dbReference>
<keyword evidence="4 13" id="KW-0645">Protease</keyword>
<dbReference type="OMA" id="IRKDSYT"/>
<dbReference type="InterPro" id="IPR011096">
    <property type="entry name" value="FTP_domain"/>
</dbReference>
<dbReference type="CDD" id="cd09596">
    <property type="entry name" value="M36"/>
    <property type="match status" value="1"/>
</dbReference>
<feature type="binding site" evidence="12">
    <location>
        <position position="420"/>
    </location>
    <ligand>
        <name>Zn(2+)</name>
        <dbReference type="ChEBI" id="CHEBI:29105"/>
        <note>catalytic</note>
    </ligand>
</feature>
<dbReference type="PRINTS" id="PR00999">
    <property type="entry name" value="FUNGALYSIN"/>
</dbReference>
<dbReference type="Pfam" id="PF07504">
    <property type="entry name" value="FTP"/>
    <property type="match status" value="1"/>
</dbReference>
<evidence type="ECO:0000313" key="16">
    <source>
        <dbReference type="EMBL" id="GAO49554.1"/>
    </source>
</evidence>
<dbReference type="EMBL" id="BACD03000023">
    <property type="protein sequence ID" value="GAO49554.1"/>
    <property type="molecule type" value="Genomic_DNA"/>
</dbReference>
<keyword evidence="17" id="KW-1185">Reference proteome</keyword>
<comment type="caution">
    <text evidence="16">The sequence shown here is derived from an EMBL/GenBank/DDBJ whole genome shotgun (WGS) entry which is preliminary data.</text>
</comment>
<comment type="similarity">
    <text evidence="2 13">Belongs to the peptidase M36 family.</text>
</comment>
<dbReference type="GO" id="GO:0006508">
    <property type="term" value="P:proteolysis"/>
    <property type="evidence" value="ECO:0007669"/>
    <property type="project" value="UniProtKB-KW"/>
</dbReference>
<dbReference type="SUPFAM" id="SSF55486">
    <property type="entry name" value="Metalloproteases ('zincins'), catalytic domain"/>
    <property type="match status" value="1"/>
</dbReference>
<organism evidence="16 17">
    <name type="scientific">Saitoella complicata (strain BCRC 22490 / CBS 7301 / JCM 7358 / NBRC 10748 / NRRL Y-17804)</name>
    <dbReference type="NCBI Taxonomy" id="698492"/>
    <lineage>
        <taxon>Eukaryota</taxon>
        <taxon>Fungi</taxon>
        <taxon>Dikarya</taxon>
        <taxon>Ascomycota</taxon>
        <taxon>Taphrinomycotina</taxon>
        <taxon>Taphrinomycotina incertae sedis</taxon>
        <taxon>Saitoella</taxon>
    </lineage>
</organism>
<reference evidence="16 17" key="1">
    <citation type="journal article" date="2011" name="J. Gen. Appl. Microbiol.">
        <title>Draft genome sequencing of the enigmatic yeast Saitoella complicata.</title>
        <authorList>
            <person name="Nishida H."/>
            <person name="Hamamoto M."/>
            <person name="Sugiyama J."/>
        </authorList>
    </citation>
    <scope>NUCLEOTIDE SEQUENCE [LARGE SCALE GENOMIC DNA]</scope>
    <source>
        <strain evidence="16 17">NRRL Y-17804</strain>
    </source>
</reference>
<dbReference type="InterPro" id="IPR001842">
    <property type="entry name" value="Peptidase_M36"/>
</dbReference>
<feature type="region of interest" description="Disordered" evidence="14">
    <location>
        <begin position="645"/>
        <end position="682"/>
    </location>
</feature>
<keyword evidence="8 12" id="KW-0862">Zinc</keyword>
<accession>A0A0E9NI82</accession>
<evidence type="ECO:0000256" key="11">
    <source>
        <dbReference type="PIRSR" id="PIRSR601842-1"/>
    </source>
</evidence>
<feature type="compositionally biased region" description="Basic residues" evidence="14">
    <location>
        <begin position="665"/>
        <end position="676"/>
    </location>
</feature>
<evidence type="ECO:0000256" key="12">
    <source>
        <dbReference type="PIRSR" id="PIRSR601842-2"/>
    </source>
</evidence>
<feature type="domain" description="FTP" evidence="15">
    <location>
        <begin position="43"/>
        <end position="94"/>
    </location>
</feature>
<evidence type="ECO:0000256" key="1">
    <source>
        <dbReference type="ARBA" id="ARBA00004613"/>
    </source>
</evidence>
<dbReference type="PANTHER" id="PTHR33478:SF1">
    <property type="entry name" value="EXTRACELLULAR METALLOPROTEINASE MEP"/>
    <property type="match status" value="1"/>
</dbReference>
<dbReference type="InterPro" id="IPR050371">
    <property type="entry name" value="Fungal_virulence_M36"/>
</dbReference>
<keyword evidence="5 12" id="KW-0479">Metal-binding</keyword>
<dbReference type="GO" id="GO:0008270">
    <property type="term" value="F:zinc ion binding"/>
    <property type="evidence" value="ECO:0007669"/>
    <property type="project" value="InterPro"/>
</dbReference>
<dbReference type="Proteomes" id="UP000033140">
    <property type="component" value="Unassembled WGS sequence"/>
</dbReference>
<dbReference type="Gene3D" id="1.10.390.10">
    <property type="entry name" value="Neutral Protease Domain 2"/>
    <property type="match status" value="1"/>
</dbReference>
<dbReference type="MEROPS" id="M36.001"/>
<reference evidence="16 17" key="2">
    <citation type="journal article" date="2014" name="J. Gen. Appl. Microbiol.">
        <title>The early diverging ascomycetous budding yeast Saitoella complicata has three histone deacetylases belonging to the Clr6, Hos2, and Rpd3 lineages.</title>
        <authorList>
            <person name="Nishida H."/>
            <person name="Matsumoto T."/>
            <person name="Kondo S."/>
            <person name="Hamamoto M."/>
            <person name="Yoshikawa H."/>
        </authorList>
    </citation>
    <scope>NUCLEOTIDE SEQUENCE [LARGE SCALE GENOMIC DNA]</scope>
    <source>
        <strain evidence="16 17">NRRL Y-17804</strain>
    </source>
</reference>
<evidence type="ECO:0000256" key="14">
    <source>
        <dbReference type="SAM" id="MobiDB-lite"/>
    </source>
</evidence>
<comment type="cofactor">
    <cofactor evidence="12">
        <name>Zn(2+)</name>
        <dbReference type="ChEBI" id="CHEBI:29105"/>
    </cofactor>
    <text evidence="12">Binds 1 zinc ion per subunit.</text>
</comment>
<keyword evidence="10 13" id="KW-0865">Zymogen</keyword>
<gene>
    <name evidence="16" type="ORF">G7K_3703-t1</name>
</gene>
<feature type="active site" evidence="11">
    <location>
        <position position="417"/>
    </location>
</feature>
<dbReference type="AlphaFoldDB" id="A0A0E9NI82"/>
<evidence type="ECO:0000313" key="17">
    <source>
        <dbReference type="Proteomes" id="UP000033140"/>
    </source>
</evidence>
<comment type="subcellular location">
    <subcellularLocation>
        <location evidence="1 13">Secreted</location>
    </subcellularLocation>
</comment>
<reference evidence="16 17" key="3">
    <citation type="journal article" date="2015" name="Genome Announc.">
        <title>Draft Genome Sequence of the Archiascomycetous Yeast Saitoella complicata.</title>
        <authorList>
            <person name="Yamauchi K."/>
            <person name="Kondo S."/>
            <person name="Hamamoto M."/>
            <person name="Takahashi Y."/>
            <person name="Ogura Y."/>
            <person name="Hayashi T."/>
            <person name="Nishida H."/>
        </authorList>
    </citation>
    <scope>NUCLEOTIDE SEQUENCE [LARGE SCALE GENOMIC DNA]</scope>
    <source>
        <strain evidence="16 17">NRRL Y-17804</strain>
    </source>
</reference>
<dbReference type="Pfam" id="PF02128">
    <property type="entry name" value="Peptidase_M36"/>
    <property type="match status" value="1"/>
</dbReference>
<keyword evidence="3 13" id="KW-0964">Secreted</keyword>
<dbReference type="GO" id="GO:0004222">
    <property type="term" value="F:metalloendopeptidase activity"/>
    <property type="evidence" value="ECO:0007669"/>
    <property type="project" value="InterPro"/>
</dbReference>
<dbReference type="InterPro" id="IPR027268">
    <property type="entry name" value="Peptidase_M4/M1_CTD_sf"/>
</dbReference>
<evidence type="ECO:0000256" key="6">
    <source>
        <dbReference type="ARBA" id="ARBA00022729"/>
    </source>
</evidence>
<evidence type="ECO:0000256" key="5">
    <source>
        <dbReference type="ARBA" id="ARBA00022723"/>
    </source>
</evidence>
<sequence>MQSFHALSTSSPLLSSFAALNTETEPLDVARAFLAHQGIDKNEYKLVDDWYTDLHTGVTHMYFRQVVDGIEVLNGDINLNIMGDGTILSYGSSFYTGAKPQGAGRGLMGSVQKFFGLEEDKVVSPTTALHGLMSHLRLPLTASNDITITPTSTFSGSEPIFHLENVPGALKPAKAHRAYYQTAVQNPRTGVWESGLKLVWAVEVDLGDHWVSSAVDAVTGKEVLGVVDWVSDASYNVFPLGTNDPEEGPRVLLKNPHDLVASPFGWHGTSANTTSHDTTGNNVWAQANPSGGYEWKELPRPKSKKLDFDFRYNETMEPKSYVDAAVTNLFYVNNAIHDLFYRYGFTEAAGNFQTENFGRGGRGGDCVIANAQDGSGYDNANFATPPDGQNGRMRMYVWDQTKPFRDGDMESGIVIHEYCHGLSTRLTGGPMNSNCLGWGEAGGMGEGWGDFFATVLRMMHTDTHKAEFGMGEYANGGEGIRNYMYSRSKEHNKDTYASCDKPGYWGVHAKGEVWAEMLYEVLWNLVDEHGFSPYLLPPVDHNTTDMREGAVGTPFSVEGKNKKLPNAEAFFHPNTTIPAHGNTLALQLVIDGLKLQPCRPSFAEARDAIIAADLALTGGENKCAIWKGFAKRGLGVGAKLVGGTPWGGGVREESRDVPGGCERKKGGKGGKGKKGGKKEEMK</sequence>
<feature type="binding site" evidence="12">
    <location>
        <position position="416"/>
    </location>
    <ligand>
        <name>Zn(2+)</name>
        <dbReference type="ChEBI" id="CHEBI:29105"/>
        <note>catalytic</note>
    </ligand>
</feature>
<dbReference type="EC" id="3.4.24.-" evidence="13"/>
<evidence type="ECO:0000256" key="9">
    <source>
        <dbReference type="ARBA" id="ARBA00023049"/>
    </source>
</evidence>
<proteinExistence type="inferred from homology"/>
<evidence type="ECO:0000259" key="15">
    <source>
        <dbReference type="Pfam" id="PF07504"/>
    </source>
</evidence>
<feature type="compositionally biased region" description="Basic and acidic residues" evidence="14">
    <location>
        <begin position="650"/>
        <end position="664"/>
    </location>
</feature>
<keyword evidence="9 13" id="KW-0482">Metalloprotease</keyword>
<evidence type="ECO:0000256" key="10">
    <source>
        <dbReference type="ARBA" id="ARBA00023145"/>
    </source>
</evidence>
<evidence type="ECO:0000256" key="8">
    <source>
        <dbReference type="ARBA" id="ARBA00022833"/>
    </source>
</evidence>
<feature type="binding site" evidence="12">
    <location>
        <position position="446"/>
    </location>
    <ligand>
        <name>Zn(2+)</name>
        <dbReference type="ChEBI" id="CHEBI:29105"/>
        <note>catalytic</note>
    </ligand>
</feature>
<evidence type="ECO:0000256" key="3">
    <source>
        <dbReference type="ARBA" id="ARBA00022525"/>
    </source>
</evidence>
<protein>
    <recommendedName>
        <fullName evidence="13">Extracellular metalloproteinase</fullName>
        <ecNumber evidence="13">3.4.24.-</ecNumber>
    </recommendedName>
    <alternativeName>
        <fullName evidence="13">Fungalysin</fullName>
    </alternativeName>
</protein>
<evidence type="ECO:0000256" key="4">
    <source>
        <dbReference type="ARBA" id="ARBA00022670"/>
    </source>
</evidence>
<keyword evidence="6" id="KW-0732">Signal</keyword>
<evidence type="ECO:0000256" key="13">
    <source>
        <dbReference type="RuleBase" id="RU364017"/>
    </source>
</evidence>
<evidence type="ECO:0000256" key="7">
    <source>
        <dbReference type="ARBA" id="ARBA00022801"/>
    </source>
</evidence>
<keyword evidence="7 13" id="KW-0378">Hydrolase</keyword>